<evidence type="ECO:0000313" key="3">
    <source>
        <dbReference type="Proteomes" id="UP000290932"/>
    </source>
</evidence>
<sequence length="223" mass="25034">MEKQDLLYVVLAVGIVVIMALVVKPMVTGEPVNLFGTPEPEPTTAPTPVWTPAATVVPTTRAPTPTPTWNGVAKELGFVDPSTYQIDLTRETPGITAPPSGSMPNVTWVTYTTITGQWSGTTGIFHIPTPYWRLDYTRIVPMNEEFPRFNLQVMDADDPNRFVKVITLNRPDFIGYNTTNSTAYRQSQWNTKFYEGNRNYYFVINTLGITSYDLQVQVPESYV</sequence>
<feature type="transmembrane region" description="Helical" evidence="1">
    <location>
        <begin position="6"/>
        <end position="23"/>
    </location>
</feature>
<keyword evidence="1" id="KW-1133">Transmembrane helix</keyword>
<dbReference type="AlphaFoldDB" id="A0A498GXW6"/>
<keyword evidence="1" id="KW-0472">Membrane</keyword>
<dbReference type="OrthoDB" id="117707at2157"/>
<organism evidence="2 3">
    <name type="scientific">Methanoculleus taiwanensis</name>
    <dbReference type="NCBI Taxonomy" id="1550565"/>
    <lineage>
        <taxon>Archaea</taxon>
        <taxon>Methanobacteriati</taxon>
        <taxon>Methanobacteriota</taxon>
        <taxon>Stenosarchaea group</taxon>
        <taxon>Methanomicrobia</taxon>
        <taxon>Methanomicrobiales</taxon>
        <taxon>Methanomicrobiaceae</taxon>
        <taxon>Methanoculleus</taxon>
    </lineage>
</organism>
<dbReference type="Proteomes" id="UP000290932">
    <property type="component" value="Unassembled WGS sequence"/>
</dbReference>
<keyword evidence="1" id="KW-0812">Transmembrane</keyword>
<protein>
    <submittedName>
        <fullName evidence="2">Uncharacterized protein</fullName>
    </submittedName>
</protein>
<keyword evidence="3" id="KW-1185">Reference proteome</keyword>
<dbReference type="RefSeq" id="WP_128694459.1">
    <property type="nucleotide sequence ID" value="NZ_LHQS01000003.1"/>
</dbReference>
<comment type="caution">
    <text evidence="2">The sequence shown here is derived from an EMBL/GenBank/DDBJ whole genome shotgun (WGS) entry which is preliminary data.</text>
</comment>
<evidence type="ECO:0000256" key="1">
    <source>
        <dbReference type="SAM" id="Phobius"/>
    </source>
</evidence>
<dbReference type="EMBL" id="LHQS01000003">
    <property type="protein sequence ID" value="RXE55298.1"/>
    <property type="molecule type" value="Genomic_DNA"/>
</dbReference>
<proteinExistence type="predicted"/>
<name>A0A498GXW6_9EURY</name>
<gene>
    <name evidence="2" type="ORF">ABH15_11010</name>
</gene>
<reference evidence="2 3" key="1">
    <citation type="journal article" date="2015" name="Int. J. Syst. Evol. Microbiol.">
        <title>Methanoculleus taiwanensis sp. nov., a methanogen isolated from deep marine sediment at the deformation front area near Taiwan.</title>
        <authorList>
            <person name="Weng C.Y."/>
            <person name="Chen S.C."/>
            <person name="Lai M.C."/>
            <person name="Wu S.Y."/>
            <person name="Lin S."/>
            <person name="Yang T.F."/>
            <person name="Chen P.C."/>
        </authorList>
    </citation>
    <scope>NUCLEOTIDE SEQUENCE [LARGE SCALE GENOMIC DNA]</scope>
    <source>
        <strain evidence="2 3">CYW4</strain>
    </source>
</reference>
<accession>A0A498GXW6</accession>
<evidence type="ECO:0000313" key="2">
    <source>
        <dbReference type="EMBL" id="RXE55298.1"/>
    </source>
</evidence>